<evidence type="ECO:0000259" key="7">
    <source>
        <dbReference type="Pfam" id="PF26168"/>
    </source>
</evidence>
<dbReference type="FunFam" id="3.40.50.2000:FF:000103">
    <property type="entry name" value="Glycosyltransferase"/>
    <property type="match status" value="1"/>
</dbReference>
<dbReference type="GO" id="GO:0035251">
    <property type="term" value="F:UDP-glucosyltransferase activity"/>
    <property type="evidence" value="ECO:0007669"/>
    <property type="project" value="TreeGrafter"/>
</dbReference>
<dbReference type="Pfam" id="PF26168">
    <property type="entry name" value="Glyco_transf_N"/>
    <property type="match status" value="1"/>
</dbReference>
<dbReference type="PANTHER" id="PTHR48047">
    <property type="entry name" value="GLYCOSYLTRANSFERASE"/>
    <property type="match status" value="1"/>
</dbReference>
<evidence type="ECO:0000256" key="1">
    <source>
        <dbReference type="ARBA" id="ARBA00009995"/>
    </source>
</evidence>
<dbReference type="InterPro" id="IPR058980">
    <property type="entry name" value="Glyco_transf_N"/>
</dbReference>
<evidence type="ECO:0000256" key="4">
    <source>
        <dbReference type="ARBA" id="ARBA00023241"/>
    </source>
</evidence>
<dbReference type="GO" id="GO:0009813">
    <property type="term" value="P:flavonoid biosynthetic process"/>
    <property type="evidence" value="ECO:0007669"/>
    <property type="project" value="UniProtKB-KW"/>
</dbReference>
<keyword evidence="9" id="KW-1185">Reference proteome</keyword>
<dbReference type="Pfam" id="PF00201">
    <property type="entry name" value="UDPGT"/>
    <property type="match status" value="1"/>
</dbReference>
<dbReference type="Proteomes" id="UP000306102">
    <property type="component" value="Unassembled WGS sequence"/>
</dbReference>
<dbReference type="Gene3D" id="3.40.50.2000">
    <property type="entry name" value="Glycogen Phosphorylase B"/>
    <property type="match status" value="2"/>
</dbReference>
<dbReference type="PROSITE" id="PS00375">
    <property type="entry name" value="UDPGT"/>
    <property type="match status" value="1"/>
</dbReference>
<dbReference type="SMR" id="A0A4S4EBJ0"/>
<evidence type="ECO:0000256" key="2">
    <source>
        <dbReference type="ARBA" id="ARBA00022676"/>
    </source>
</evidence>
<dbReference type="PANTHER" id="PTHR48047:SF61">
    <property type="entry name" value="OS04G0273600 PROTEIN"/>
    <property type="match status" value="1"/>
</dbReference>
<keyword evidence="2 5" id="KW-0328">Glycosyltransferase</keyword>
<feature type="domain" description="Glycosyltransferase N-terminal" evidence="7">
    <location>
        <begin position="8"/>
        <end position="140"/>
    </location>
</feature>
<sequence length="488" mass="54526">MAGSKENIVMFPFMAQGHLIPFLALALQIEQRGYNVIFVNTTLNIIKLRKSIPPTSSIRLLEIPFNSSDHGLPPGSENTDVLPYTLVIQLLEASTSLKPAFTSLLSDLIHDGSPLLCVVADIFFGWTVEVTHDLGLFHAFFSGAGGFGLACYHSVWLNLPHRSTDSAEFSLPDFPEAGKFHMTQLAASFVAADGKDRWSVFQHKNLPAWSYSDGVLFNSIEELDKIGLSYFRRKFNRPIWPIGPILLLGEDRSRVGRKHGIKPEECIEWLDTKPPNSVLYVSFGSMNTMSASQMIQLAKALEQVRNTNFIWVVRPPLGFDITAEFRPKEWLPEGFIERVVVDQKRGLIVVQWAPQVEVLSHESVGAFLTHCGWNSVLEALSGGVPLMGWPMAAEQFFNAKFLVEEVGVCVEVARGTNFEVRHEDIKEKIELVMGENAKGKEMRRKAGEVKEMIKEAIRDEEGFKGSSVKAMDEFLSAAALLMKEKTKL</sequence>
<evidence type="ECO:0000313" key="8">
    <source>
        <dbReference type="EMBL" id="THG12945.1"/>
    </source>
</evidence>
<accession>A0A4S4EBJ0</accession>
<dbReference type="SUPFAM" id="SSF53756">
    <property type="entry name" value="UDP-Glycosyltransferase/glycogen phosphorylase"/>
    <property type="match status" value="1"/>
</dbReference>
<evidence type="ECO:0000256" key="3">
    <source>
        <dbReference type="ARBA" id="ARBA00022679"/>
    </source>
</evidence>
<evidence type="ECO:0000313" key="9">
    <source>
        <dbReference type="Proteomes" id="UP000306102"/>
    </source>
</evidence>
<name>A0A4S4EBJ0_CAMSN</name>
<dbReference type="EMBL" id="SDRB02006184">
    <property type="protein sequence ID" value="THG12945.1"/>
    <property type="molecule type" value="Genomic_DNA"/>
</dbReference>
<dbReference type="AlphaFoldDB" id="A0A4S4EBJ0"/>
<dbReference type="EC" id="2.4.1.-" evidence="6"/>
<comment type="similarity">
    <text evidence="1 5">Belongs to the UDP-glycosyltransferase family.</text>
</comment>
<dbReference type="FunFam" id="3.40.50.2000:FF:000064">
    <property type="entry name" value="Glycosyltransferase"/>
    <property type="match status" value="1"/>
</dbReference>
<organism evidence="8 9">
    <name type="scientific">Camellia sinensis var. sinensis</name>
    <name type="common">China tea</name>
    <dbReference type="NCBI Taxonomy" id="542762"/>
    <lineage>
        <taxon>Eukaryota</taxon>
        <taxon>Viridiplantae</taxon>
        <taxon>Streptophyta</taxon>
        <taxon>Embryophyta</taxon>
        <taxon>Tracheophyta</taxon>
        <taxon>Spermatophyta</taxon>
        <taxon>Magnoliopsida</taxon>
        <taxon>eudicotyledons</taxon>
        <taxon>Gunneridae</taxon>
        <taxon>Pentapetalae</taxon>
        <taxon>asterids</taxon>
        <taxon>Ericales</taxon>
        <taxon>Theaceae</taxon>
        <taxon>Camellia</taxon>
    </lineage>
</organism>
<evidence type="ECO:0000256" key="5">
    <source>
        <dbReference type="RuleBase" id="RU003718"/>
    </source>
</evidence>
<gene>
    <name evidence="8" type="ORF">TEA_014568</name>
</gene>
<comment type="caution">
    <text evidence="8">The sequence shown here is derived from an EMBL/GenBank/DDBJ whole genome shotgun (WGS) entry which is preliminary data.</text>
</comment>
<protein>
    <recommendedName>
        <fullName evidence="6">Glycosyltransferase</fullName>
        <ecNumber evidence="6">2.4.1.-</ecNumber>
    </recommendedName>
</protein>
<keyword evidence="3 5" id="KW-0808">Transferase</keyword>
<dbReference type="CDD" id="cd03784">
    <property type="entry name" value="GT1_Gtf-like"/>
    <property type="match status" value="1"/>
</dbReference>
<keyword evidence="4" id="KW-0284">Flavonoid biosynthesis</keyword>
<dbReference type="InterPro" id="IPR035595">
    <property type="entry name" value="UDP_glycos_trans_CS"/>
</dbReference>
<reference evidence="8 9" key="1">
    <citation type="journal article" date="2018" name="Proc. Natl. Acad. Sci. U.S.A.">
        <title>Draft genome sequence of Camellia sinensis var. sinensis provides insights into the evolution of the tea genome and tea quality.</title>
        <authorList>
            <person name="Wei C."/>
            <person name="Yang H."/>
            <person name="Wang S."/>
            <person name="Zhao J."/>
            <person name="Liu C."/>
            <person name="Gao L."/>
            <person name="Xia E."/>
            <person name="Lu Y."/>
            <person name="Tai Y."/>
            <person name="She G."/>
            <person name="Sun J."/>
            <person name="Cao H."/>
            <person name="Tong W."/>
            <person name="Gao Q."/>
            <person name="Li Y."/>
            <person name="Deng W."/>
            <person name="Jiang X."/>
            <person name="Wang W."/>
            <person name="Chen Q."/>
            <person name="Zhang S."/>
            <person name="Li H."/>
            <person name="Wu J."/>
            <person name="Wang P."/>
            <person name="Li P."/>
            <person name="Shi C."/>
            <person name="Zheng F."/>
            <person name="Jian J."/>
            <person name="Huang B."/>
            <person name="Shan D."/>
            <person name="Shi M."/>
            <person name="Fang C."/>
            <person name="Yue Y."/>
            <person name="Li F."/>
            <person name="Li D."/>
            <person name="Wei S."/>
            <person name="Han B."/>
            <person name="Jiang C."/>
            <person name="Yin Y."/>
            <person name="Xia T."/>
            <person name="Zhang Z."/>
            <person name="Bennetzen J.L."/>
            <person name="Zhao S."/>
            <person name="Wan X."/>
        </authorList>
    </citation>
    <scope>NUCLEOTIDE SEQUENCE [LARGE SCALE GENOMIC DNA]</scope>
    <source>
        <strain evidence="9">cv. Shuchazao</strain>
        <tissue evidence="8">Leaf</tissue>
    </source>
</reference>
<dbReference type="InterPro" id="IPR002213">
    <property type="entry name" value="UDP_glucos_trans"/>
</dbReference>
<evidence type="ECO:0000256" key="6">
    <source>
        <dbReference type="RuleBase" id="RU362057"/>
    </source>
</evidence>
<proteinExistence type="inferred from homology"/>